<dbReference type="GO" id="GO:0080030">
    <property type="term" value="F:methyl indole-3-acetate esterase activity"/>
    <property type="evidence" value="ECO:0007669"/>
    <property type="project" value="TreeGrafter"/>
</dbReference>
<keyword evidence="3" id="KW-1185">Reference proteome</keyword>
<accession>A0AA38L7D6</accession>
<proteinExistence type="predicted"/>
<dbReference type="PANTHER" id="PTHR10992">
    <property type="entry name" value="METHYLESTERASE FAMILY MEMBER"/>
    <property type="match status" value="1"/>
</dbReference>
<dbReference type="GO" id="GO:0080031">
    <property type="term" value="F:methyl salicylate esterase activity"/>
    <property type="evidence" value="ECO:0007669"/>
    <property type="project" value="TreeGrafter"/>
</dbReference>
<name>A0AA38L7D6_TAXCH</name>
<dbReference type="GO" id="GO:0080032">
    <property type="term" value="F:methyl jasmonate esterase activity"/>
    <property type="evidence" value="ECO:0007669"/>
    <property type="project" value="TreeGrafter"/>
</dbReference>
<feature type="non-terminal residue" evidence="2">
    <location>
        <position position="1"/>
    </location>
</feature>
<feature type="domain" description="AB hydrolase-1" evidence="1">
    <location>
        <begin position="13"/>
        <end position="250"/>
    </location>
</feature>
<sequence>MGTGKSSGVNFHFVLVHGACLGGWCWYKVADILTSAGHTVSSLDMAGGGIHPAIADTVLSLQDYNRPLTDFFSALPSQDKVILVGHSAGGFNLSLAMEQFPCKISAAVFVSAFMPLSGTTFSDDLNQVLSRIGNFGDSIFYNANGEDNPPTSVTLGKKFCKEFLLQNTPSSDIMLTESLGRRFPLWQEAISYSDESYGSVRRAYVVAKEDKLIVEELQRKIVADNPPQMVYEIEGSDHCTFFSKPGRLAE</sequence>
<gene>
    <name evidence="2" type="ORF">KI387_022718</name>
</gene>
<organism evidence="2 3">
    <name type="scientific">Taxus chinensis</name>
    <name type="common">Chinese yew</name>
    <name type="synonym">Taxus wallichiana var. chinensis</name>
    <dbReference type="NCBI Taxonomy" id="29808"/>
    <lineage>
        <taxon>Eukaryota</taxon>
        <taxon>Viridiplantae</taxon>
        <taxon>Streptophyta</taxon>
        <taxon>Embryophyta</taxon>
        <taxon>Tracheophyta</taxon>
        <taxon>Spermatophyta</taxon>
        <taxon>Pinopsida</taxon>
        <taxon>Pinidae</taxon>
        <taxon>Conifers II</taxon>
        <taxon>Cupressales</taxon>
        <taxon>Taxaceae</taxon>
        <taxon>Taxus</taxon>
    </lineage>
</organism>
<reference evidence="2 3" key="1">
    <citation type="journal article" date="2021" name="Nat. Plants">
        <title>The Taxus genome provides insights into paclitaxel biosynthesis.</title>
        <authorList>
            <person name="Xiong X."/>
            <person name="Gou J."/>
            <person name="Liao Q."/>
            <person name="Li Y."/>
            <person name="Zhou Q."/>
            <person name="Bi G."/>
            <person name="Li C."/>
            <person name="Du R."/>
            <person name="Wang X."/>
            <person name="Sun T."/>
            <person name="Guo L."/>
            <person name="Liang H."/>
            <person name="Lu P."/>
            <person name="Wu Y."/>
            <person name="Zhang Z."/>
            <person name="Ro D.K."/>
            <person name="Shang Y."/>
            <person name="Huang S."/>
            <person name="Yan J."/>
        </authorList>
    </citation>
    <scope>NUCLEOTIDE SEQUENCE [LARGE SCALE GENOMIC DNA]</scope>
    <source>
        <strain evidence="2">Ta-2019</strain>
    </source>
</reference>
<dbReference type="EMBL" id="JAHRHJ020000005">
    <property type="protein sequence ID" value="KAH9314091.1"/>
    <property type="molecule type" value="Genomic_DNA"/>
</dbReference>
<dbReference type="AlphaFoldDB" id="A0AA38L7D6"/>
<dbReference type="Gene3D" id="3.40.50.1820">
    <property type="entry name" value="alpha/beta hydrolase"/>
    <property type="match status" value="1"/>
</dbReference>
<evidence type="ECO:0000313" key="3">
    <source>
        <dbReference type="Proteomes" id="UP000824469"/>
    </source>
</evidence>
<comment type="caution">
    <text evidence="2">The sequence shown here is derived from an EMBL/GenBank/DDBJ whole genome shotgun (WGS) entry which is preliminary data.</text>
</comment>
<dbReference type="Pfam" id="PF12697">
    <property type="entry name" value="Abhydrolase_6"/>
    <property type="match status" value="1"/>
</dbReference>
<dbReference type="InterPro" id="IPR029058">
    <property type="entry name" value="AB_hydrolase_fold"/>
</dbReference>
<dbReference type="GO" id="GO:0009696">
    <property type="term" value="P:salicylic acid metabolic process"/>
    <property type="evidence" value="ECO:0007669"/>
    <property type="project" value="TreeGrafter"/>
</dbReference>
<dbReference type="InterPro" id="IPR045889">
    <property type="entry name" value="MES/HNL"/>
</dbReference>
<evidence type="ECO:0000313" key="2">
    <source>
        <dbReference type="EMBL" id="KAH9314091.1"/>
    </source>
</evidence>
<dbReference type="SUPFAM" id="SSF53474">
    <property type="entry name" value="alpha/beta-Hydrolases"/>
    <property type="match status" value="1"/>
</dbReference>
<dbReference type="OMA" id="NDETMTG"/>
<dbReference type="PANTHER" id="PTHR10992:SF1032">
    <property type="entry name" value="METHYLESTERASE 17"/>
    <property type="match status" value="1"/>
</dbReference>
<dbReference type="Proteomes" id="UP000824469">
    <property type="component" value="Unassembled WGS sequence"/>
</dbReference>
<protein>
    <recommendedName>
        <fullName evidence="1">AB hydrolase-1 domain-containing protein</fullName>
    </recommendedName>
</protein>
<dbReference type="InterPro" id="IPR000073">
    <property type="entry name" value="AB_hydrolase_1"/>
</dbReference>
<evidence type="ECO:0000259" key="1">
    <source>
        <dbReference type="Pfam" id="PF12697"/>
    </source>
</evidence>
<dbReference type="GO" id="GO:0009694">
    <property type="term" value="P:jasmonic acid metabolic process"/>
    <property type="evidence" value="ECO:0007669"/>
    <property type="project" value="TreeGrafter"/>
</dbReference>